<keyword evidence="3" id="KW-1185">Reference proteome</keyword>
<dbReference type="AlphaFoldDB" id="A0A232EM00"/>
<sequence>MSPAAATRGLGATASSSSLSSFSLSLSLPLTIHYASSSSSSSSSSATKLAIFAARLVRNTAADWSRAPEDDGGCGTESSFCSSTR</sequence>
<proteinExistence type="predicted"/>
<feature type="compositionally biased region" description="Polar residues" evidence="1">
    <location>
        <begin position="76"/>
        <end position="85"/>
    </location>
</feature>
<feature type="region of interest" description="Disordered" evidence="1">
    <location>
        <begin position="64"/>
        <end position="85"/>
    </location>
</feature>
<reference evidence="2 3" key="1">
    <citation type="journal article" date="2017" name="Curr. Biol.">
        <title>The Evolution of Venom by Co-option of Single-Copy Genes.</title>
        <authorList>
            <person name="Martinson E.O."/>
            <person name="Mrinalini"/>
            <person name="Kelkar Y.D."/>
            <person name="Chang C.H."/>
            <person name="Werren J.H."/>
        </authorList>
    </citation>
    <scope>NUCLEOTIDE SEQUENCE [LARGE SCALE GENOMIC DNA]</scope>
    <source>
        <strain evidence="2 3">Alberta</strain>
        <tissue evidence="2">Whole body</tissue>
    </source>
</reference>
<evidence type="ECO:0000313" key="2">
    <source>
        <dbReference type="EMBL" id="OXU19385.1"/>
    </source>
</evidence>
<organism evidence="2 3">
    <name type="scientific">Trichomalopsis sarcophagae</name>
    <dbReference type="NCBI Taxonomy" id="543379"/>
    <lineage>
        <taxon>Eukaryota</taxon>
        <taxon>Metazoa</taxon>
        <taxon>Ecdysozoa</taxon>
        <taxon>Arthropoda</taxon>
        <taxon>Hexapoda</taxon>
        <taxon>Insecta</taxon>
        <taxon>Pterygota</taxon>
        <taxon>Neoptera</taxon>
        <taxon>Endopterygota</taxon>
        <taxon>Hymenoptera</taxon>
        <taxon>Apocrita</taxon>
        <taxon>Proctotrupomorpha</taxon>
        <taxon>Chalcidoidea</taxon>
        <taxon>Pteromalidae</taxon>
        <taxon>Pteromalinae</taxon>
        <taxon>Trichomalopsis</taxon>
    </lineage>
</organism>
<evidence type="ECO:0000313" key="3">
    <source>
        <dbReference type="Proteomes" id="UP000215335"/>
    </source>
</evidence>
<comment type="caution">
    <text evidence="2">The sequence shown here is derived from an EMBL/GenBank/DDBJ whole genome shotgun (WGS) entry which is preliminary data.</text>
</comment>
<dbReference type="Proteomes" id="UP000215335">
    <property type="component" value="Unassembled WGS sequence"/>
</dbReference>
<accession>A0A232EM00</accession>
<evidence type="ECO:0000256" key="1">
    <source>
        <dbReference type="SAM" id="MobiDB-lite"/>
    </source>
</evidence>
<gene>
    <name evidence="2" type="ORF">TSAR_016043</name>
</gene>
<name>A0A232EM00_9HYME</name>
<protein>
    <submittedName>
        <fullName evidence="2">Uncharacterized protein</fullName>
    </submittedName>
</protein>
<dbReference type="EMBL" id="NNAY01003456">
    <property type="protein sequence ID" value="OXU19385.1"/>
    <property type="molecule type" value="Genomic_DNA"/>
</dbReference>